<evidence type="ECO:0000313" key="11">
    <source>
        <dbReference type="EMBL" id="CAD5221060.1"/>
    </source>
</evidence>
<dbReference type="AlphaFoldDB" id="A0A1I7SU16"/>
<dbReference type="GO" id="GO:1904294">
    <property type="term" value="P:positive regulation of ERAD pathway"/>
    <property type="evidence" value="ECO:0007669"/>
    <property type="project" value="InterPro"/>
</dbReference>
<feature type="transmembrane region" description="Helical" evidence="9">
    <location>
        <begin position="184"/>
        <end position="204"/>
    </location>
</feature>
<evidence type="ECO:0000256" key="4">
    <source>
        <dbReference type="ARBA" id="ARBA00022786"/>
    </source>
</evidence>
<evidence type="ECO:0000256" key="2">
    <source>
        <dbReference type="ARBA" id="ARBA00022692"/>
    </source>
</evidence>
<evidence type="ECO:0000256" key="9">
    <source>
        <dbReference type="SAM" id="Phobius"/>
    </source>
</evidence>
<keyword evidence="6 9" id="KW-1133">Transmembrane helix</keyword>
<keyword evidence="4" id="KW-0833">Ubl conjugation pathway</keyword>
<evidence type="ECO:0000313" key="12">
    <source>
        <dbReference type="Proteomes" id="UP000095284"/>
    </source>
</evidence>
<evidence type="ECO:0000256" key="7">
    <source>
        <dbReference type="ARBA" id="ARBA00023136"/>
    </source>
</evidence>
<dbReference type="SMART" id="SM00184">
    <property type="entry name" value="RING"/>
    <property type="match status" value="1"/>
</dbReference>
<gene>
    <name evidence="11" type="ORF">BXYJ_LOCUS6489</name>
</gene>
<evidence type="ECO:0000256" key="5">
    <source>
        <dbReference type="ARBA" id="ARBA00022833"/>
    </source>
</evidence>
<organism evidence="12 14">
    <name type="scientific">Bursaphelenchus xylophilus</name>
    <name type="common">Pinewood nematode worm</name>
    <name type="synonym">Aphelenchoides xylophilus</name>
    <dbReference type="NCBI Taxonomy" id="6326"/>
    <lineage>
        <taxon>Eukaryota</taxon>
        <taxon>Metazoa</taxon>
        <taxon>Ecdysozoa</taxon>
        <taxon>Nematoda</taxon>
        <taxon>Chromadorea</taxon>
        <taxon>Rhabditida</taxon>
        <taxon>Tylenchina</taxon>
        <taxon>Tylenchomorpha</taxon>
        <taxon>Aphelenchoidea</taxon>
        <taxon>Aphelenchoididae</taxon>
        <taxon>Bursaphelenchus</taxon>
    </lineage>
</organism>
<comment type="subcellular location">
    <subcellularLocation>
        <location evidence="1">Membrane</location>
        <topology evidence="1">Multi-pass membrane protein</topology>
    </subcellularLocation>
</comment>
<dbReference type="PANTHER" id="PTHR15860:SF0">
    <property type="entry name" value="LP20373P"/>
    <property type="match status" value="1"/>
</dbReference>
<dbReference type="GO" id="GO:0016020">
    <property type="term" value="C:membrane"/>
    <property type="evidence" value="ECO:0007669"/>
    <property type="project" value="UniProtKB-SubCell"/>
</dbReference>
<sequence>MTSIPSPQLVASTSNIPSEHVTINVEGEGSANHSLTRQDSAGERRARFSASDVVDSVTQAGIPLSDDDAATLIDLLGRFSLTRPAGFLLFLPDYHFLNVTILFLVVGLLALFRIVYVYIFELILFIFHALYYRDFVRLSVMQVRPFWKTFSQFVIRCSILGIFCDHSEFINVLCFGMVKTESFFYLIYVISIANFIVMDICLFIECLLNNLEVLDKTLRMQAIKMIEYVFVCYLSLLPIIQWQRFFESMWLFIPYLSLRTVILIRLFIQTLKLMKQNLSSTHIGLNVSSNEIEDDNCAICLNTMTSGVKLPCGHIFEELCVRKWLEERNECPLCRKSVVPNFTKYDRVPLFPPYII</sequence>
<keyword evidence="3 8" id="KW-0479">Metal-binding</keyword>
<proteinExistence type="predicted"/>
<dbReference type="SMR" id="A0A1I7SU16"/>
<dbReference type="Pfam" id="PF13639">
    <property type="entry name" value="zf-RING_2"/>
    <property type="match status" value="1"/>
</dbReference>
<feature type="domain" description="RING-type" evidence="10">
    <location>
        <begin position="297"/>
        <end position="335"/>
    </location>
</feature>
<reference evidence="11" key="2">
    <citation type="submission" date="2020-09" db="EMBL/GenBank/DDBJ databases">
        <authorList>
            <person name="Kikuchi T."/>
        </authorList>
    </citation>
    <scope>NUCLEOTIDE SEQUENCE</scope>
    <source>
        <strain evidence="11">Ka4C1</strain>
    </source>
</reference>
<dbReference type="Proteomes" id="UP000659654">
    <property type="component" value="Unassembled WGS sequence"/>
</dbReference>
<keyword evidence="7 9" id="KW-0472">Membrane</keyword>
<protein>
    <submittedName>
        <fullName evidence="11">(pine wood nematode) hypothetical protein</fullName>
    </submittedName>
    <submittedName>
        <fullName evidence="14">RING-type domain-containing protein</fullName>
    </submittedName>
</protein>
<dbReference type="PROSITE" id="PS50089">
    <property type="entry name" value="ZF_RING_2"/>
    <property type="match status" value="1"/>
</dbReference>
<dbReference type="EMBL" id="CAJFCV020000003">
    <property type="protein sequence ID" value="CAG9107688.1"/>
    <property type="molecule type" value="Genomic_DNA"/>
</dbReference>
<feature type="transmembrane region" description="Helical" evidence="9">
    <location>
        <begin position="115"/>
        <end position="132"/>
    </location>
</feature>
<keyword evidence="13" id="KW-1185">Reference proteome</keyword>
<dbReference type="OrthoDB" id="9049620at2759"/>
<dbReference type="SUPFAM" id="SSF57850">
    <property type="entry name" value="RING/U-box"/>
    <property type="match status" value="1"/>
</dbReference>
<dbReference type="Gene3D" id="3.30.40.10">
    <property type="entry name" value="Zinc/RING finger domain, C3HC4 (zinc finger)"/>
    <property type="match status" value="1"/>
</dbReference>
<dbReference type="PANTHER" id="PTHR15860">
    <property type="entry name" value="UNCHARACTERIZED RING FINGER-CONTAINING PROTEIN"/>
    <property type="match status" value="1"/>
</dbReference>
<name>A0A1I7SU16_BURXY</name>
<evidence type="ECO:0000256" key="1">
    <source>
        <dbReference type="ARBA" id="ARBA00004141"/>
    </source>
</evidence>
<dbReference type="Proteomes" id="UP000095284">
    <property type="component" value="Unplaced"/>
</dbReference>
<evidence type="ECO:0000256" key="3">
    <source>
        <dbReference type="ARBA" id="ARBA00022771"/>
    </source>
</evidence>
<dbReference type="InterPro" id="IPR044235">
    <property type="entry name" value="RNFT1/2"/>
</dbReference>
<dbReference type="GO" id="GO:0008270">
    <property type="term" value="F:zinc ion binding"/>
    <property type="evidence" value="ECO:0007669"/>
    <property type="project" value="UniProtKB-KW"/>
</dbReference>
<dbReference type="Proteomes" id="UP000582659">
    <property type="component" value="Unassembled WGS sequence"/>
</dbReference>
<keyword evidence="3 8" id="KW-0863">Zinc-finger</keyword>
<evidence type="ECO:0000256" key="6">
    <source>
        <dbReference type="ARBA" id="ARBA00022989"/>
    </source>
</evidence>
<dbReference type="EMBL" id="CAJFDI010000003">
    <property type="protein sequence ID" value="CAD5221060.1"/>
    <property type="molecule type" value="Genomic_DNA"/>
</dbReference>
<feature type="transmembrane region" description="Helical" evidence="9">
    <location>
        <begin position="249"/>
        <end position="268"/>
    </location>
</feature>
<feature type="transmembrane region" description="Helical" evidence="9">
    <location>
        <begin position="87"/>
        <end position="109"/>
    </location>
</feature>
<dbReference type="GO" id="GO:0061630">
    <property type="term" value="F:ubiquitin protein ligase activity"/>
    <property type="evidence" value="ECO:0007669"/>
    <property type="project" value="InterPro"/>
</dbReference>
<reference evidence="14" key="1">
    <citation type="submission" date="2016-11" db="UniProtKB">
        <authorList>
            <consortium name="WormBaseParasite"/>
        </authorList>
    </citation>
    <scope>IDENTIFICATION</scope>
</reference>
<feature type="transmembrane region" description="Helical" evidence="9">
    <location>
        <begin position="225"/>
        <end position="243"/>
    </location>
</feature>
<dbReference type="WBParaSite" id="BXY_1653600.1">
    <property type="protein sequence ID" value="BXY_1653600.1"/>
    <property type="gene ID" value="BXY_1653600"/>
</dbReference>
<dbReference type="InterPro" id="IPR001841">
    <property type="entry name" value="Znf_RING"/>
</dbReference>
<evidence type="ECO:0000313" key="14">
    <source>
        <dbReference type="WBParaSite" id="BXY_1653600.1"/>
    </source>
</evidence>
<evidence type="ECO:0000256" key="8">
    <source>
        <dbReference type="PROSITE-ProRule" id="PRU00175"/>
    </source>
</evidence>
<keyword evidence="2 9" id="KW-0812">Transmembrane</keyword>
<dbReference type="eggNOG" id="KOG0802">
    <property type="taxonomic scope" value="Eukaryota"/>
</dbReference>
<accession>A0A1I7SU16</accession>
<keyword evidence="5" id="KW-0862">Zinc</keyword>
<dbReference type="InterPro" id="IPR013083">
    <property type="entry name" value="Znf_RING/FYVE/PHD"/>
</dbReference>
<evidence type="ECO:0000313" key="13">
    <source>
        <dbReference type="Proteomes" id="UP000659654"/>
    </source>
</evidence>
<evidence type="ECO:0000259" key="10">
    <source>
        <dbReference type="PROSITE" id="PS50089"/>
    </source>
</evidence>